<gene>
    <name evidence="2" type="ORF">GCM10011502_23240</name>
</gene>
<reference evidence="3" key="1">
    <citation type="journal article" date="2019" name="Int. J. Syst. Evol. Microbiol.">
        <title>The Global Catalogue of Microorganisms (GCM) 10K type strain sequencing project: providing services to taxonomists for standard genome sequencing and annotation.</title>
        <authorList>
            <consortium name="The Broad Institute Genomics Platform"/>
            <consortium name="The Broad Institute Genome Sequencing Center for Infectious Disease"/>
            <person name="Wu L."/>
            <person name="Ma J."/>
        </authorList>
    </citation>
    <scope>NUCLEOTIDE SEQUENCE [LARGE SCALE GENOMIC DNA]</scope>
    <source>
        <strain evidence="3">CGMCC 1.15923</strain>
    </source>
</reference>
<dbReference type="PANTHER" id="PTHR21666">
    <property type="entry name" value="PEPTIDASE-RELATED"/>
    <property type="match status" value="1"/>
</dbReference>
<feature type="domain" description="M23ase beta-sheet core" evidence="1">
    <location>
        <begin position="213"/>
        <end position="311"/>
    </location>
</feature>
<accession>A0ABQ1ISA6</accession>
<dbReference type="PANTHER" id="PTHR21666:SF294">
    <property type="entry name" value="PEPTIDASE M23"/>
    <property type="match status" value="1"/>
</dbReference>
<dbReference type="Pfam" id="PF01551">
    <property type="entry name" value="Peptidase_M23"/>
    <property type="match status" value="1"/>
</dbReference>
<dbReference type="InterPro" id="IPR011055">
    <property type="entry name" value="Dup_hybrid_motif"/>
</dbReference>
<comment type="caution">
    <text evidence="2">The sequence shown here is derived from an EMBL/GenBank/DDBJ whole genome shotgun (WGS) entry which is preliminary data.</text>
</comment>
<organism evidence="2 3">
    <name type="scientific">Oceanisphaera marina</name>
    <dbReference type="NCBI Taxonomy" id="2017550"/>
    <lineage>
        <taxon>Bacteria</taxon>
        <taxon>Pseudomonadati</taxon>
        <taxon>Pseudomonadota</taxon>
        <taxon>Gammaproteobacteria</taxon>
        <taxon>Aeromonadales</taxon>
        <taxon>Aeromonadaceae</taxon>
        <taxon>Oceanisphaera</taxon>
    </lineage>
</organism>
<keyword evidence="3" id="KW-1185">Reference proteome</keyword>
<sequence length="342" mass="37669">MRGLWKEGAGIGLGMVLFGSLWPWSWHAQADIHRYHDANGVVHYTDNQKYVVKSLPASGQEHAFNRDGVLVRVVEKPDGHYFFVLNRLTVAVDLRFRFSRQHNVTIPKPMRQVLTLPPTEELFVGKLSAQAGGDWRYDYDFDYSNDDIAQAHSETSTKRDARSISLPPGFVSNKTTGSYFSAHHDLASPVAGRYRIAQGFNGDFSHNKLSNRYALDIALPVGTPLFATRDGVVIAAVDTHTGGGLAPQYRGKSNHLRLRHADGTMTLYAHLQAGSLRVRRGDRVKVGQRVAASGDTGYSSGPHLHLALQIDKAGRRESIPFTLQGSQPVAGLWMLGSALGDE</sequence>
<dbReference type="Gene3D" id="2.70.70.10">
    <property type="entry name" value="Glucose Permease (Domain IIA)"/>
    <property type="match status" value="1"/>
</dbReference>
<dbReference type="CDD" id="cd12797">
    <property type="entry name" value="M23_peptidase"/>
    <property type="match status" value="1"/>
</dbReference>
<evidence type="ECO:0000313" key="3">
    <source>
        <dbReference type="Proteomes" id="UP000646152"/>
    </source>
</evidence>
<evidence type="ECO:0000313" key="2">
    <source>
        <dbReference type="EMBL" id="GGB49332.1"/>
    </source>
</evidence>
<dbReference type="RefSeq" id="WP_188630297.1">
    <property type="nucleotide sequence ID" value="NZ_BMKE01000020.1"/>
</dbReference>
<evidence type="ECO:0000259" key="1">
    <source>
        <dbReference type="Pfam" id="PF01551"/>
    </source>
</evidence>
<name>A0ABQ1ISA6_9GAMM</name>
<dbReference type="Proteomes" id="UP000646152">
    <property type="component" value="Unassembled WGS sequence"/>
</dbReference>
<dbReference type="EMBL" id="BMKE01000020">
    <property type="protein sequence ID" value="GGB49332.1"/>
    <property type="molecule type" value="Genomic_DNA"/>
</dbReference>
<proteinExistence type="predicted"/>
<dbReference type="InterPro" id="IPR050570">
    <property type="entry name" value="Cell_wall_metabolism_enzyme"/>
</dbReference>
<dbReference type="SUPFAM" id="SSF51261">
    <property type="entry name" value="Duplicated hybrid motif"/>
    <property type="match status" value="1"/>
</dbReference>
<dbReference type="InterPro" id="IPR016047">
    <property type="entry name" value="M23ase_b-sheet_dom"/>
</dbReference>
<protein>
    <submittedName>
        <fullName evidence="2">Peptidase M23</fullName>
    </submittedName>
</protein>